<reference evidence="2" key="2">
    <citation type="submission" date="2023-05" db="EMBL/GenBank/DDBJ databases">
        <authorList>
            <consortium name="Lawrence Berkeley National Laboratory"/>
            <person name="Steindorff A."/>
            <person name="Hensen N."/>
            <person name="Bonometti L."/>
            <person name="Westerberg I."/>
            <person name="Brannstrom I.O."/>
            <person name="Guillou S."/>
            <person name="Cros-Aarteil S."/>
            <person name="Calhoun S."/>
            <person name="Haridas S."/>
            <person name="Kuo A."/>
            <person name="Mondo S."/>
            <person name="Pangilinan J."/>
            <person name="Riley R."/>
            <person name="Labutti K."/>
            <person name="Andreopoulos B."/>
            <person name="Lipzen A."/>
            <person name="Chen C."/>
            <person name="Yanf M."/>
            <person name="Daum C."/>
            <person name="Ng V."/>
            <person name="Clum A."/>
            <person name="Ohm R."/>
            <person name="Martin F."/>
            <person name="Silar P."/>
            <person name="Natvig D."/>
            <person name="Lalanne C."/>
            <person name="Gautier V."/>
            <person name="Ament-Velasquez S.L."/>
            <person name="Kruys A."/>
            <person name="Hutchinson M.I."/>
            <person name="Powell A.J."/>
            <person name="Barry K."/>
            <person name="Miller A.N."/>
            <person name="Grigoriev I.V."/>
            <person name="Debuchy R."/>
            <person name="Gladieux P."/>
            <person name="Thoren M.H."/>
            <person name="Johannesson H."/>
        </authorList>
    </citation>
    <scope>NUCLEOTIDE SEQUENCE</scope>
    <source>
        <strain evidence="2">PSN309</strain>
    </source>
</reference>
<dbReference type="PANTHER" id="PTHR35391:SF7">
    <property type="entry name" value="C2H2-TYPE DOMAIN-CONTAINING PROTEIN"/>
    <property type="match status" value="1"/>
</dbReference>
<comment type="caution">
    <text evidence="2">The sequence shown here is derived from an EMBL/GenBank/DDBJ whole genome shotgun (WGS) entry which is preliminary data.</text>
</comment>
<name>A0AAN6WNH2_9PEZI</name>
<keyword evidence="3" id="KW-1185">Reference proteome</keyword>
<dbReference type="Proteomes" id="UP001302126">
    <property type="component" value="Unassembled WGS sequence"/>
</dbReference>
<evidence type="ECO:0008006" key="4">
    <source>
        <dbReference type="Google" id="ProtNLM"/>
    </source>
</evidence>
<reference evidence="2" key="1">
    <citation type="journal article" date="2023" name="Mol. Phylogenet. Evol.">
        <title>Genome-scale phylogeny and comparative genomics of the fungal order Sordariales.</title>
        <authorList>
            <person name="Hensen N."/>
            <person name="Bonometti L."/>
            <person name="Westerberg I."/>
            <person name="Brannstrom I.O."/>
            <person name="Guillou S."/>
            <person name="Cros-Aarteil S."/>
            <person name="Calhoun S."/>
            <person name="Haridas S."/>
            <person name="Kuo A."/>
            <person name="Mondo S."/>
            <person name="Pangilinan J."/>
            <person name="Riley R."/>
            <person name="LaButti K."/>
            <person name="Andreopoulos B."/>
            <person name="Lipzen A."/>
            <person name="Chen C."/>
            <person name="Yan M."/>
            <person name="Daum C."/>
            <person name="Ng V."/>
            <person name="Clum A."/>
            <person name="Steindorff A."/>
            <person name="Ohm R.A."/>
            <person name="Martin F."/>
            <person name="Silar P."/>
            <person name="Natvig D.O."/>
            <person name="Lalanne C."/>
            <person name="Gautier V."/>
            <person name="Ament-Velasquez S.L."/>
            <person name="Kruys A."/>
            <person name="Hutchinson M.I."/>
            <person name="Powell A.J."/>
            <person name="Barry K."/>
            <person name="Miller A.N."/>
            <person name="Grigoriev I.V."/>
            <person name="Debuchy R."/>
            <person name="Gladieux P."/>
            <person name="Hiltunen Thoren M."/>
            <person name="Johannesson H."/>
        </authorList>
    </citation>
    <scope>NUCLEOTIDE SEQUENCE</scope>
    <source>
        <strain evidence="2">PSN309</strain>
    </source>
</reference>
<proteinExistence type="predicted"/>
<feature type="compositionally biased region" description="Polar residues" evidence="1">
    <location>
        <begin position="297"/>
        <end position="332"/>
    </location>
</feature>
<dbReference type="EMBL" id="MU864463">
    <property type="protein sequence ID" value="KAK4185066.1"/>
    <property type="molecule type" value="Genomic_DNA"/>
</dbReference>
<sequence>MEETIYGITSRCARRIWDAQSLRGSRSELDAPDSRQIQFQDLLSRLELWSHQYGAMARGNGSMDHRLRNDRDIQEVFVSMLTTFHSHVADAVDLRSIEEENENEAESLHPALQFDTRTPTGNESDSASSVSLSSQHSGALSDTNPTSLDELEMFIREEDPIKKANQTLDQIYRLSSLLRKPVSASEDAKIRQYIMRLESLRKAMTESDSKGDIDDLHGIKKSEMADMKEMEDLEDCVQTHLRFLALPKRGAATGDGFASASTDAGVQIPEHITNRIVSAAKFRRMKHRYRERHQEKLSQSCDVAPGQSENEVNQPVTQTSRTRPVTGTSKTGSHAGERRNPLNPNYATPRPPLSGTIASSLNASAVRSGKKSFDVVTSRTAITRRHHIEVPPLPAYMPRCIICFRLVDREDVEETPDEETSSQDDRPLQEAKETNWKWTRHVLRDLEPYVCLFKDCIEGDRLYQSSEDWIYHLQWSHTLIWQCPVPHQPELVFYDTADELEQHLQECHSQAFSAEELPGLVQRSSIPAKDTFAGLATESTFTSGCTLCASYNPEFDIRGHLLEHLEKIAVMSLPPNESEKFRQSRNSFGGAVKE</sequence>
<dbReference type="PANTHER" id="PTHR35391">
    <property type="entry name" value="C2H2-TYPE DOMAIN-CONTAINING PROTEIN-RELATED"/>
    <property type="match status" value="1"/>
</dbReference>
<evidence type="ECO:0000313" key="2">
    <source>
        <dbReference type="EMBL" id="KAK4185066.1"/>
    </source>
</evidence>
<feature type="compositionally biased region" description="Low complexity" evidence="1">
    <location>
        <begin position="124"/>
        <end position="142"/>
    </location>
</feature>
<evidence type="ECO:0000313" key="3">
    <source>
        <dbReference type="Proteomes" id="UP001302126"/>
    </source>
</evidence>
<feature type="region of interest" description="Disordered" evidence="1">
    <location>
        <begin position="98"/>
        <end position="145"/>
    </location>
</feature>
<organism evidence="2 3">
    <name type="scientific">Podospora australis</name>
    <dbReference type="NCBI Taxonomy" id="1536484"/>
    <lineage>
        <taxon>Eukaryota</taxon>
        <taxon>Fungi</taxon>
        <taxon>Dikarya</taxon>
        <taxon>Ascomycota</taxon>
        <taxon>Pezizomycotina</taxon>
        <taxon>Sordariomycetes</taxon>
        <taxon>Sordariomycetidae</taxon>
        <taxon>Sordariales</taxon>
        <taxon>Podosporaceae</taxon>
        <taxon>Podospora</taxon>
    </lineage>
</organism>
<accession>A0AAN6WNH2</accession>
<gene>
    <name evidence="2" type="ORF">QBC35DRAFT_504549</name>
</gene>
<protein>
    <recommendedName>
        <fullName evidence="4">C2H2-type domain-containing protein</fullName>
    </recommendedName>
</protein>
<evidence type="ECO:0000256" key="1">
    <source>
        <dbReference type="SAM" id="MobiDB-lite"/>
    </source>
</evidence>
<feature type="region of interest" description="Disordered" evidence="1">
    <location>
        <begin position="291"/>
        <end position="352"/>
    </location>
</feature>
<dbReference type="AlphaFoldDB" id="A0AAN6WNH2"/>